<dbReference type="EMBL" id="JRTT01000131">
    <property type="protein sequence ID" value="KHD73367.1"/>
    <property type="molecule type" value="Genomic_DNA"/>
</dbReference>
<proteinExistence type="predicted"/>
<accession>A0A0A6X041</accession>
<dbReference type="GO" id="GO:0016740">
    <property type="term" value="F:transferase activity"/>
    <property type="evidence" value="ECO:0007669"/>
    <property type="project" value="UniProtKB-KW"/>
</dbReference>
<sequence length="220" mass="24360">MPEHVNILFHGIGEPQRELEPGEDAYWITEGAFTAILDEVTSWPDVSLSFDDSNSSDVTVALPALLDRGLTAEFFVLAGRLGQPGSLGEKDLRALVDSGMPVGNHGMWHHPWRGMSAATTHEELAEARDRIAAAIGRPVTRAACPLGRYDRATLSSLHRLGYTTVFTSDRRPAVPGRWLQPRFSVYRDDTPESVRLAVQRSRRIPVRLRNAAAGLVKRLR</sequence>
<comment type="subcellular location">
    <subcellularLocation>
        <location evidence="1">Secreted</location>
    </subcellularLocation>
</comment>
<dbReference type="GO" id="GO:0016810">
    <property type="term" value="F:hydrolase activity, acting on carbon-nitrogen (but not peptide) bonds"/>
    <property type="evidence" value="ECO:0007669"/>
    <property type="project" value="InterPro"/>
</dbReference>
<gene>
    <name evidence="4" type="ORF">MB27_34605</name>
</gene>
<dbReference type="Proteomes" id="UP000054537">
    <property type="component" value="Unassembled WGS sequence"/>
</dbReference>
<dbReference type="GO" id="GO:0005975">
    <property type="term" value="P:carbohydrate metabolic process"/>
    <property type="evidence" value="ECO:0007669"/>
    <property type="project" value="InterPro"/>
</dbReference>
<dbReference type="Gene3D" id="3.20.20.370">
    <property type="entry name" value="Glycoside hydrolase/deacetylase"/>
    <property type="match status" value="1"/>
</dbReference>
<dbReference type="GO" id="GO:0005576">
    <property type="term" value="C:extracellular region"/>
    <property type="evidence" value="ECO:0007669"/>
    <property type="project" value="UniProtKB-SubCell"/>
</dbReference>
<evidence type="ECO:0000256" key="1">
    <source>
        <dbReference type="ARBA" id="ARBA00004613"/>
    </source>
</evidence>
<organism evidence="4 5">
    <name type="scientific">Actinoplanes utahensis</name>
    <dbReference type="NCBI Taxonomy" id="1869"/>
    <lineage>
        <taxon>Bacteria</taxon>
        <taxon>Bacillati</taxon>
        <taxon>Actinomycetota</taxon>
        <taxon>Actinomycetes</taxon>
        <taxon>Micromonosporales</taxon>
        <taxon>Micromonosporaceae</taxon>
        <taxon>Actinoplanes</taxon>
    </lineage>
</organism>
<keyword evidence="5" id="KW-1185">Reference proteome</keyword>
<dbReference type="PANTHER" id="PTHR34216">
    <property type="match status" value="1"/>
</dbReference>
<dbReference type="AlphaFoldDB" id="A0A0A6X041"/>
<reference evidence="4 5" key="1">
    <citation type="submission" date="2014-10" db="EMBL/GenBank/DDBJ databases">
        <title>Draft genome sequence of Actinoplanes utahensis NRRL 12052.</title>
        <authorList>
            <person name="Velasco-Bucheli B."/>
            <person name="del Cerro C."/>
            <person name="Hormigo D."/>
            <person name="Garcia J.L."/>
            <person name="Acebal C."/>
            <person name="Arroyo M."/>
            <person name="de la Mata I."/>
        </authorList>
    </citation>
    <scope>NUCLEOTIDE SEQUENCE [LARGE SCALE GENOMIC DNA]</scope>
    <source>
        <strain evidence="4 5">NRRL 12052</strain>
    </source>
</reference>
<dbReference type="Pfam" id="PF01522">
    <property type="entry name" value="Polysacc_deac_1"/>
    <property type="match status" value="1"/>
</dbReference>
<feature type="domain" description="NodB homology" evidence="3">
    <location>
        <begin position="44"/>
        <end position="220"/>
    </location>
</feature>
<evidence type="ECO:0000313" key="5">
    <source>
        <dbReference type="Proteomes" id="UP000054537"/>
    </source>
</evidence>
<dbReference type="InterPro" id="IPR011330">
    <property type="entry name" value="Glyco_hydro/deAcase_b/a-brl"/>
</dbReference>
<evidence type="ECO:0000259" key="3">
    <source>
        <dbReference type="PROSITE" id="PS51677"/>
    </source>
</evidence>
<dbReference type="OrthoDB" id="9763050at2"/>
<dbReference type="PROSITE" id="PS51677">
    <property type="entry name" value="NODB"/>
    <property type="match status" value="1"/>
</dbReference>
<comment type="caution">
    <text evidence="4">The sequence shown here is derived from an EMBL/GenBank/DDBJ whole genome shotgun (WGS) entry which is preliminary data.</text>
</comment>
<dbReference type="InterPro" id="IPR002509">
    <property type="entry name" value="NODB_dom"/>
</dbReference>
<dbReference type="InterPro" id="IPR051398">
    <property type="entry name" value="Polysacch_Deacetylase"/>
</dbReference>
<evidence type="ECO:0000256" key="2">
    <source>
        <dbReference type="ARBA" id="ARBA00022729"/>
    </source>
</evidence>
<dbReference type="RefSeq" id="WP_043531921.1">
    <property type="nucleotide sequence ID" value="NZ_BAABKU010000044.1"/>
</dbReference>
<dbReference type="eggNOG" id="COG0726">
    <property type="taxonomic scope" value="Bacteria"/>
</dbReference>
<name>A0A0A6X041_ACTUT</name>
<keyword evidence="4" id="KW-0808">Transferase</keyword>
<dbReference type="SUPFAM" id="SSF88713">
    <property type="entry name" value="Glycoside hydrolase/deacetylase"/>
    <property type="match status" value="1"/>
</dbReference>
<dbReference type="CDD" id="cd10918">
    <property type="entry name" value="CE4_NodB_like_5s_6s"/>
    <property type="match status" value="1"/>
</dbReference>
<evidence type="ECO:0000313" key="4">
    <source>
        <dbReference type="EMBL" id="KHD73367.1"/>
    </source>
</evidence>
<protein>
    <submittedName>
        <fullName evidence="4">Glycosyl transferase family 2</fullName>
    </submittedName>
</protein>
<dbReference type="STRING" id="1869.MB27_34605"/>
<keyword evidence="2" id="KW-0732">Signal</keyword>
<dbReference type="PANTHER" id="PTHR34216:SF3">
    <property type="entry name" value="POLY-BETA-1,6-N-ACETYL-D-GLUCOSAMINE N-DEACETYLASE"/>
    <property type="match status" value="1"/>
</dbReference>